<comment type="caution">
    <text evidence="2">The sequence shown here is derived from an EMBL/GenBank/DDBJ whole genome shotgun (WGS) entry which is preliminary data.</text>
</comment>
<feature type="compositionally biased region" description="Basic and acidic residues" evidence="1">
    <location>
        <begin position="189"/>
        <end position="206"/>
    </location>
</feature>
<dbReference type="AlphaFoldDB" id="A0A699K499"/>
<gene>
    <name evidence="2" type="ORF">Tci_645855</name>
</gene>
<name>A0A699K499_TANCI</name>
<proteinExistence type="predicted"/>
<evidence type="ECO:0000313" key="2">
    <source>
        <dbReference type="EMBL" id="GFA73883.1"/>
    </source>
</evidence>
<evidence type="ECO:0000256" key="1">
    <source>
        <dbReference type="SAM" id="MobiDB-lite"/>
    </source>
</evidence>
<feature type="region of interest" description="Disordered" evidence="1">
    <location>
        <begin position="224"/>
        <end position="249"/>
    </location>
</feature>
<feature type="compositionally biased region" description="Polar residues" evidence="1">
    <location>
        <begin position="176"/>
        <end position="187"/>
    </location>
</feature>
<sequence>MVAILEKSEHNIDFHPMVDFIEASPLKIKTIEEGTQILVTVDGIHRTVTESSLRRNLKFKDEEGIGSVFPSIEDRATIDKSSTLPHDSALRVTFPAAVEAAQEVEINRLKERVKLLEDREGVAATGSGDDTPIKGRSIDEREAATERISDDLEEMATVLTSMDAATVLASGVVDVPTSSGSIPTASTPAEERRKGKEVMVESETPKKQTVQEQIDAQVARELEEKLEREDQRRSEQIARDAEIARIHAE</sequence>
<reference evidence="2" key="1">
    <citation type="journal article" date="2019" name="Sci. Rep.">
        <title>Draft genome of Tanacetum cinerariifolium, the natural source of mosquito coil.</title>
        <authorList>
            <person name="Yamashiro T."/>
            <person name="Shiraishi A."/>
            <person name="Satake H."/>
            <person name="Nakayama K."/>
        </authorList>
    </citation>
    <scope>NUCLEOTIDE SEQUENCE</scope>
</reference>
<feature type="region of interest" description="Disordered" evidence="1">
    <location>
        <begin position="176"/>
        <end position="210"/>
    </location>
</feature>
<dbReference type="EMBL" id="BKCJ010478670">
    <property type="protein sequence ID" value="GFA73883.1"/>
    <property type="molecule type" value="Genomic_DNA"/>
</dbReference>
<accession>A0A699K499</accession>
<organism evidence="2">
    <name type="scientific">Tanacetum cinerariifolium</name>
    <name type="common">Dalmatian daisy</name>
    <name type="synonym">Chrysanthemum cinerariifolium</name>
    <dbReference type="NCBI Taxonomy" id="118510"/>
    <lineage>
        <taxon>Eukaryota</taxon>
        <taxon>Viridiplantae</taxon>
        <taxon>Streptophyta</taxon>
        <taxon>Embryophyta</taxon>
        <taxon>Tracheophyta</taxon>
        <taxon>Spermatophyta</taxon>
        <taxon>Magnoliopsida</taxon>
        <taxon>eudicotyledons</taxon>
        <taxon>Gunneridae</taxon>
        <taxon>Pentapetalae</taxon>
        <taxon>asterids</taxon>
        <taxon>campanulids</taxon>
        <taxon>Asterales</taxon>
        <taxon>Asteraceae</taxon>
        <taxon>Asteroideae</taxon>
        <taxon>Anthemideae</taxon>
        <taxon>Anthemidinae</taxon>
        <taxon>Tanacetum</taxon>
    </lineage>
</organism>
<protein>
    <submittedName>
        <fullName evidence="2">Uncharacterized protein</fullName>
    </submittedName>
</protein>
<feature type="non-terminal residue" evidence="2">
    <location>
        <position position="249"/>
    </location>
</feature>